<accession>A0ABV3FRM1</accession>
<evidence type="ECO:0000256" key="2">
    <source>
        <dbReference type="ARBA" id="ARBA00023125"/>
    </source>
</evidence>
<dbReference type="InterPro" id="IPR050109">
    <property type="entry name" value="HTH-type_TetR-like_transc_reg"/>
</dbReference>
<evidence type="ECO:0000259" key="5">
    <source>
        <dbReference type="PROSITE" id="PS50977"/>
    </source>
</evidence>
<dbReference type="Gene3D" id="1.10.357.10">
    <property type="entry name" value="Tetracycline Repressor, domain 2"/>
    <property type="match status" value="1"/>
</dbReference>
<gene>
    <name evidence="6" type="ORF">AB0I48_10855</name>
</gene>
<name>A0ABV3FRM1_9NOCA</name>
<protein>
    <submittedName>
        <fullName evidence="6">TetR/AcrR family transcriptional regulator</fullName>
    </submittedName>
</protein>
<feature type="DNA-binding region" description="H-T-H motif" evidence="4">
    <location>
        <begin position="29"/>
        <end position="48"/>
    </location>
</feature>
<proteinExistence type="predicted"/>
<keyword evidence="7" id="KW-1185">Reference proteome</keyword>
<dbReference type="EMBL" id="JBFAKC010000004">
    <property type="protein sequence ID" value="MEV0708055.1"/>
    <property type="molecule type" value="Genomic_DNA"/>
</dbReference>
<dbReference type="InterPro" id="IPR001647">
    <property type="entry name" value="HTH_TetR"/>
</dbReference>
<dbReference type="InterPro" id="IPR009057">
    <property type="entry name" value="Homeodomain-like_sf"/>
</dbReference>
<keyword evidence="1" id="KW-0805">Transcription regulation</keyword>
<evidence type="ECO:0000313" key="7">
    <source>
        <dbReference type="Proteomes" id="UP001551695"/>
    </source>
</evidence>
<feature type="domain" description="HTH tetR-type" evidence="5">
    <location>
        <begin position="6"/>
        <end position="66"/>
    </location>
</feature>
<evidence type="ECO:0000313" key="6">
    <source>
        <dbReference type="EMBL" id="MEV0708055.1"/>
    </source>
</evidence>
<keyword evidence="2 4" id="KW-0238">DNA-binding</keyword>
<dbReference type="RefSeq" id="WP_357782277.1">
    <property type="nucleotide sequence ID" value="NZ_JBFAKC010000004.1"/>
</dbReference>
<dbReference type="PROSITE" id="PS50977">
    <property type="entry name" value="HTH_TETR_2"/>
    <property type="match status" value="1"/>
</dbReference>
<dbReference type="PANTHER" id="PTHR30055:SF234">
    <property type="entry name" value="HTH-TYPE TRANSCRIPTIONAL REGULATOR BETI"/>
    <property type="match status" value="1"/>
</dbReference>
<keyword evidence="3" id="KW-0804">Transcription</keyword>
<evidence type="ECO:0000256" key="3">
    <source>
        <dbReference type="ARBA" id="ARBA00023163"/>
    </source>
</evidence>
<evidence type="ECO:0000256" key="1">
    <source>
        <dbReference type="ARBA" id="ARBA00023015"/>
    </source>
</evidence>
<organism evidence="6 7">
    <name type="scientific">Nocardia aurea</name>
    <dbReference type="NCBI Taxonomy" id="2144174"/>
    <lineage>
        <taxon>Bacteria</taxon>
        <taxon>Bacillati</taxon>
        <taxon>Actinomycetota</taxon>
        <taxon>Actinomycetes</taxon>
        <taxon>Mycobacteriales</taxon>
        <taxon>Nocardiaceae</taxon>
        <taxon>Nocardia</taxon>
    </lineage>
</organism>
<evidence type="ECO:0000256" key="4">
    <source>
        <dbReference type="PROSITE-ProRule" id="PRU00335"/>
    </source>
</evidence>
<dbReference type="Proteomes" id="UP001551695">
    <property type="component" value="Unassembled WGS sequence"/>
</dbReference>
<dbReference type="Pfam" id="PF00440">
    <property type="entry name" value="TetR_N"/>
    <property type="match status" value="1"/>
</dbReference>
<dbReference type="PRINTS" id="PR00455">
    <property type="entry name" value="HTHTETR"/>
</dbReference>
<dbReference type="SUPFAM" id="SSF46689">
    <property type="entry name" value="Homeodomain-like"/>
    <property type="match status" value="1"/>
</dbReference>
<sequence>MGRSAKYDKDAILDAALDLIAREGPAAATVAAIAARLGAPTGSIYHRFASRDLIVAELWIRGIRRFQTGFVQALRAGDIESAALHGVRWCRAHPIEAAVLLMHRREDLARRWPTELGAALTTLNDDAATAYRALLKQHPDLDPHRVGFAVFDLPAGAVRRHIAELQPPPPWVDDLVRTTVRAVLETPLPR</sequence>
<comment type="caution">
    <text evidence="6">The sequence shown here is derived from an EMBL/GenBank/DDBJ whole genome shotgun (WGS) entry which is preliminary data.</text>
</comment>
<dbReference type="PANTHER" id="PTHR30055">
    <property type="entry name" value="HTH-TYPE TRANSCRIPTIONAL REGULATOR RUTR"/>
    <property type="match status" value="1"/>
</dbReference>
<reference evidence="6 7" key="1">
    <citation type="submission" date="2024-06" db="EMBL/GenBank/DDBJ databases">
        <title>The Natural Products Discovery Center: Release of the First 8490 Sequenced Strains for Exploring Actinobacteria Biosynthetic Diversity.</title>
        <authorList>
            <person name="Kalkreuter E."/>
            <person name="Kautsar S.A."/>
            <person name="Yang D."/>
            <person name="Bader C.D."/>
            <person name="Teijaro C.N."/>
            <person name="Fluegel L."/>
            <person name="Davis C.M."/>
            <person name="Simpson J.R."/>
            <person name="Lauterbach L."/>
            <person name="Steele A.D."/>
            <person name="Gui C."/>
            <person name="Meng S."/>
            <person name="Li G."/>
            <person name="Viehrig K."/>
            <person name="Ye F."/>
            <person name="Su P."/>
            <person name="Kiefer A.F."/>
            <person name="Nichols A."/>
            <person name="Cepeda A.J."/>
            <person name="Yan W."/>
            <person name="Fan B."/>
            <person name="Jiang Y."/>
            <person name="Adhikari A."/>
            <person name="Zheng C.-J."/>
            <person name="Schuster L."/>
            <person name="Cowan T.M."/>
            <person name="Smanski M.J."/>
            <person name="Chevrette M.G."/>
            <person name="De Carvalho L.P.S."/>
            <person name="Shen B."/>
        </authorList>
    </citation>
    <scope>NUCLEOTIDE SEQUENCE [LARGE SCALE GENOMIC DNA]</scope>
    <source>
        <strain evidence="6 7">NPDC050403</strain>
    </source>
</reference>